<gene>
    <name evidence="2" type="ORF">KRX52_07490</name>
</gene>
<keyword evidence="1" id="KW-0732">Signal</keyword>
<feature type="signal peptide" evidence="1">
    <location>
        <begin position="1"/>
        <end position="25"/>
    </location>
</feature>
<dbReference type="Proteomes" id="UP000813068">
    <property type="component" value="Unassembled WGS sequence"/>
</dbReference>
<dbReference type="Pfam" id="PF06980">
    <property type="entry name" value="DUF1302"/>
    <property type="match status" value="1"/>
</dbReference>
<protein>
    <submittedName>
        <fullName evidence="2">DUF1302 domain-containing protein</fullName>
    </submittedName>
</protein>
<sequence>MSRIQPARRLAGLALGATLAVPAGAVPFNLGAVEGQFDSSLSLGASWSTAAVDRELIGANNGGRGLAQSGDDGRLNFKRGETFAKRFTGVHGLELRRGDSGLFLRGRYWYDVELQDEGRPFKDLDDHGRRAGAQAAGAQLLDAFVYRNYRLGERPGSVRLGQQVVSWGESRLLPGGIDVINPLDVAARRRPGAQLRDGLLPVNLLHVAQNLSDALALEAFYQLEWEPTAGDNCGSFFAQSDLLANGCVDNLRVLNSRAALSPGTLASLAAAGVAVDGEGVLMRRAANRNAADAGQFGVALRYFVAPLDTQFAGYFINYHSRAPLLGATAAGPEAFRAGLPAELAPLLAAGKAQYFLDYPEDIRLYGLSFATTLAGGSQWRGELSYRPNAPLQLSIVDVLNATRTPLDADLSPLQARPGEDIPGYRRHAVTQLHTGLTHIFDNVMGASRLTLDGELGWSHVGGLNSRGPRRYGRDPVFGPGPLANGGCEALNAATLGSATARNVGRYCANDGFTTRDAWGYRLRAVWEYDKAIAGIDLRPNLGWAHDVRGYSPAPDATFEEGRKAISLGLDADYLDTYTASLAYTDFFGGRYSTQGDRDFLALELGLRF</sequence>
<dbReference type="EMBL" id="JAHRGL010000017">
    <property type="protein sequence ID" value="MBV2132646.1"/>
    <property type="molecule type" value="Genomic_DNA"/>
</dbReference>
<keyword evidence="3" id="KW-1185">Reference proteome</keyword>
<comment type="caution">
    <text evidence="2">The sequence shown here is derived from an EMBL/GenBank/DDBJ whole genome shotgun (WGS) entry which is preliminary data.</text>
</comment>
<evidence type="ECO:0000313" key="2">
    <source>
        <dbReference type="EMBL" id="MBV2132646.1"/>
    </source>
</evidence>
<dbReference type="InterPro" id="IPR010727">
    <property type="entry name" value="DUF1302"/>
</dbReference>
<organism evidence="2 3">
    <name type="scientific">Geopseudomonas aromaticivorans</name>
    <dbReference type="NCBI Taxonomy" id="2849492"/>
    <lineage>
        <taxon>Bacteria</taxon>
        <taxon>Pseudomonadati</taxon>
        <taxon>Pseudomonadota</taxon>
        <taxon>Gammaproteobacteria</taxon>
        <taxon>Pseudomonadales</taxon>
        <taxon>Pseudomonadaceae</taxon>
        <taxon>Geopseudomonas</taxon>
    </lineage>
</organism>
<reference evidence="2 3" key="1">
    <citation type="submission" date="2021-06" db="EMBL/GenBank/DDBJ databases">
        <title>Differences between aerobic and microaerobic xylene degrading microbial communities.</title>
        <authorList>
            <person name="Banerjee S."/>
            <person name="Tancsics A."/>
        </authorList>
    </citation>
    <scope>NUCLEOTIDE SEQUENCE [LARGE SCALE GENOMIC DNA]</scope>
    <source>
        <strain evidence="2 3">MAP12</strain>
    </source>
</reference>
<dbReference type="RefSeq" id="WP_217681110.1">
    <property type="nucleotide sequence ID" value="NZ_JAHRGL010000017.1"/>
</dbReference>
<name>A0ABS6MV04_9GAMM</name>
<evidence type="ECO:0000256" key="1">
    <source>
        <dbReference type="SAM" id="SignalP"/>
    </source>
</evidence>
<proteinExistence type="predicted"/>
<accession>A0ABS6MV04</accession>
<evidence type="ECO:0000313" key="3">
    <source>
        <dbReference type="Proteomes" id="UP000813068"/>
    </source>
</evidence>
<feature type="chain" id="PRO_5047016346" evidence="1">
    <location>
        <begin position="26"/>
        <end position="608"/>
    </location>
</feature>